<keyword evidence="5 14" id="KW-0138">CF(0)</keyword>
<comment type="caution">
    <text evidence="16">The sequence shown here is derived from an EMBL/GenBank/DDBJ whole genome shotgun (WGS) entry which is preliminary data.</text>
</comment>
<dbReference type="InterPro" id="IPR000454">
    <property type="entry name" value="ATP_synth_F0_csu"/>
</dbReference>
<keyword evidence="8 14" id="KW-1133">Transmembrane helix</keyword>
<evidence type="ECO:0000256" key="3">
    <source>
        <dbReference type="ARBA" id="ARBA00022448"/>
    </source>
</evidence>
<dbReference type="GO" id="GO:0033177">
    <property type="term" value="C:proton-transporting two-sector ATPase complex, proton-transporting domain"/>
    <property type="evidence" value="ECO:0007669"/>
    <property type="project" value="InterPro"/>
</dbReference>
<feature type="domain" description="V-ATPase proteolipid subunit C-like" evidence="15">
    <location>
        <begin position="12"/>
        <end position="75"/>
    </location>
</feature>
<dbReference type="GO" id="GO:0005886">
    <property type="term" value="C:plasma membrane"/>
    <property type="evidence" value="ECO:0007669"/>
    <property type="project" value="UniProtKB-SubCell"/>
</dbReference>
<dbReference type="GO" id="GO:0045259">
    <property type="term" value="C:proton-transporting ATP synthase complex"/>
    <property type="evidence" value="ECO:0007669"/>
    <property type="project" value="UniProtKB-KW"/>
</dbReference>
<feature type="transmembrane region" description="Helical" evidence="14">
    <location>
        <begin position="12"/>
        <end position="33"/>
    </location>
</feature>
<keyword evidence="3 14" id="KW-0813">Transport</keyword>
<gene>
    <name evidence="14" type="primary">atpE</name>
    <name evidence="16" type="ORF">HMPREF0872_05335</name>
</gene>
<evidence type="ECO:0000256" key="1">
    <source>
        <dbReference type="ARBA" id="ARBA00004651"/>
    </source>
</evidence>
<dbReference type="FunFam" id="1.20.20.10:FF:000002">
    <property type="entry name" value="ATP synthase subunit c"/>
    <property type="match status" value="1"/>
</dbReference>
<evidence type="ECO:0000256" key="6">
    <source>
        <dbReference type="ARBA" id="ARBA00022692"/>
    </source>
</evidence>
<dbReference type="NCBIfam" id="TIGR01260">
    <property type="entry name" value="ATP_synt_c"/>
    <property type="match status" value="1"/>
</dbReference>
<dbReference type="Pfam" id="PF00137">
    <property type="entry name" value="ATP-synt_C"/>
    <property type="match status" value="1"/>
</dbReference>
<dbReference type="InterPro" id="IPR002379">
    <property type="entry name" value="ATPase_proteolipid_c-like_dom"/>
</dbReference>
<dbReference type="InterPro" id="IPR038662">
    <property type="entry name" value="ATP_synth_F0_csu_sf"/>
</dbReference>
<dbReference type="EMBL" id="JRNT01000014">
    <property type="protein sequence ID" value="KGF47274.1"/>
    <property type="molecule type" value="Genomic_DNA"/>
</dbReference>
<keyword evidence="4 14" id="KW-1003">Cell membrane</keyword>
<dbReference type="InterPro" id="IPR005953">
    <property type="entry name" value="ATP_synth_csu_bac/chlpt"/>
</dbReference>
<evidence type="ECO:0000256" key="10">
    <source>
        <dbReference type="ARBA" id="ARBA00023121"/>
    </source>
</evidence>
<evidence type="ECO:0000256" key="11">
    <source>
        <dbReference type="ARBA" id="ARBA00023136"/>
    </source>
</evidence>
<dbReference type="eggNOG" id="COG0636">
    <property type="taxonomic scope" value="Bacteria"/>
</dbReference>
<evidence type="ECO:0000256" key="8">
    <source>
        <dbReference type="ARBA" id="ARBA00022989"/>
    </source>
</evidence>
<dbReference type="PANTHER" id="PTHR10031">
    <property type="entry name" value="ATP SYNTHASE LIPID-BINDING PROTEIN, MITOCHONDRIAL"/>
    <property type="match status" value="1"/>
</dbReference>
<evidence type="ECO:0000256" key="9">
    <source>
        <dbReference type="ARBA" id="ARBA00023065"/>
    </source>
</evidence>
<keyword evidence="10 14" id="KW-0446">Lipid-binding</keyword>
<dbReference type="InterPro" id="IPR020537">
    <property type="entry name" value="ATP_synth_F0_csu_DDCD_BS"/>
</dbReference>
<dbReference type="SUPFAM" id="SSF81333">
    <property type="entry name" value="F1F0 ATP synthase subunit C"/>
    <property type="match status" value="1"/>
</dbReference>
<evidence type="ECO:0000256" key="7">
    <source>
        <dbReference type="ARBA" id="ARBA00022781"/>
    </source>
</evidence>
<keyword evidence="17" id="KW-1185">Reference proteome</keyword>
<protein>
    <recommendedName>
        <fullName evidence="14">ATP synthase subunit c</fullName>
    </recommendedName>
    <alternativeName>
        <fullName evidence="14">ATP synthase F(0) sector subunit c</fullName>
    </alternativeName>
    <alternativeName>
        <fullName evidence="14">F-type ATPase subunit c</fullName>
        <shortName evidence="14">F-ATPase subunit c</shortName>
    </alternativeName>
    <alternativeName>
        <fullName evidence="14">Lipid-binding protein</fullName>
    </alternativeName>
</protein>
<organism evidence="16 17">
    <name type="scientific">Veillonella montpellierensis DNF00314</name>
    <dbReference type="NCBI Taxonomy" id="1401067"/>
    <lineage>
        <taxon>Bacteria</taxon>
        <taxon>Bacillati</taxon>
        <taxon>Bacillota</taxon>
        <taxon>Negativicutes</taxon>
        <taxon>Veillonellales</taxon>
        <taxon>Veillonellaceae</taxon>
        <taxon>Veillonella</taxon>
    </lineage>
</organism>
<evidence type="ECO:0000256" key="2">
    <source>
        <dbReference type="ARBA" id="ARBA00006704"/>
    </source>
</evidence>
<accession>A0A096CPP4</accession>
<comment type="function">
    <text evidence="13 14">F(1)F(0) ATP synthase produces ATP from ADP in the presence of a proton or sodium gradient. F-type ATPases consist of two structural domains, F(1) containing the extramembraneous catalytic core and F(0) containing the membrane proton channel, linked together by a central stalk and a peripheral stalk. During catalysis, ATP synthesis in the catalytic domain of F(1) is coupled via a rotary mechanism of the central stalk subunits to proton translocation.</text>
</comment>
<dbReference type="PROSITE" id="PS00605">
    <property type="entry name" value="ATPASE_C"/>
    <property type="match status" value="1"/>
</dbReference>
<dbReference type="GO" id="GO:0008289">
    <property type="term" value="F:lipid binding"/>
    <property type="evidence" value="ECO:0007669"/>
    <property type="project" value="UniProtKB-KW"/>
</dbReference>
<evidence type="ECO:0000259" key="15">
    <source>
        <dbReference type="Pfam" id="PF00137"/>
    </source>
</evidence>
<dbReference type="GO" id="GO:0046933">
    <property type="term" value="F:proton-transporting ATP synthase activity, rotational mechanism"/>
    <property type="evidence" value="ECO:0007669"/>
    <property type="project" value="UniProtKB-UniRule"/>
</dbReference>
<dbReference type="PRINTS" id="PR00124">
    <property type="entry name" value="ATPASEC"/>
</dbReference>
<proteinExistence type="inferred from homology"/>
<keyword evidence="11 14" id="KW-0472">Membrane</keyword>
<comment type="function">
    <text evidence="14">Key component of the F(0) channel; it plays a direct role in translocation across the membrane. A homomeric c-ring of between 10-14 subunits forms the central stalk rotor element with the F(1) delta and epsilon subunits.</text>
</comment>
<evidence type="ECO:0000313" key="16">
    <source>
        <dbReference type="EMBL" id="KGF47274.1"/>
    </source>
</evidence>
<evidence type="ECO:0000256" key="4">
    <source>
        <dbReference type="ARBA" id="ARBA00022475"/>
    </source>
</evidence>
<evidence type="ECO:0000313" key="17">
    <source>
        <dbReference type="Proteomes" id="UP000029628"/>
    </source>
</evidence>
<reference evidence="16 17" key="1">
    <citation type="submission" date="2014-07" db="EMBL/GenBank/DDBJ databases">
        <authorList>
            <person name="McCorrison J."/>
            <person name="Sanka R."/>
            <person name="Torralba M."/>
            <person name="Gillis M."/>
            <person name="Haft D.H."/>
            <person name="Methe B."/>
            <person name="Sutton G."/>
            <person name="Nelson K.E."/>
        </authorList>
    </citation>
    <scope>NUCLEOTIDE SEQUENCE [LARGE SCALE GENOMIC DNA]</scope>
    <source>
        <strain evidence="16 17">DNF00314</strain>
    </source>
</reference>
<comment type="similarity">
    <text evidence="2 14">Belongs to the ATPase C chain family.</text>
</comment>
<keyword evidence="12 14" id="KW-0066">ATP synthesis</keyword>
<dbReference type="RefSeq" id="WP_028258254.1">
    <property type="nucleotide sequence ID" value="NZ_JRNT01000014.1"/>
</dbReference>
<dbReference type="PANTHER" id="PTHR10031:SF0">
    <property type="entry name" value="ATPASE PROTEIN 9"/>
    <property type="match status" value="1"/>
</dbReference>
<sequence>MEDAILKGLLGIAAAIAIGFAAIGAGIGDGMVASKLLEGMTRQPELEGKLRSTMFIAIGLIEAMPIIGAVIALYLVFTKI</sequence>
<keyword evidence="6 14" id="KW-0812">Transmembrane</keyword>
<feature type="site" description="Reversibly protonated during proton transport" evidence="14">
    <location>
        <position position="62"/>
    </location>
</feature>
<name>A0A096CPP4_9FIRM</name>
<evidence type="ECO:0000256" key="13">
    <source>
        <dbReference type="ARBA" id="ARBA00025198"/>
    </source>
</evidence>
<evidence type="ECO:0000256" key="12">
    <source>
        <dbReference type="ARBA" id="ARBA00023310"/>
    </source>
</evidence>
<comment type="subcellular location">
    <subcellularLocation>
        <location evidence="1 14">Cell membrane</location>
        <topology evidence="1 14">Multi-pass membrane protein</topology>
    </subcellularLocation>
</comment>
<dbReference type="Gene3D" id="1.20.20.10">
    <property type="entry name" value="F1F0 ATP synthase subunit C"/>
    <property type="match status" value="1"/>
</dbReference>
<keyword evidence="7 14" id="KW-0375">Hydrogen ion transport</keyword>
<dbReference type="Proteomes" id="UP000029628">
    <property type="component" value="Unassembled WGS sequence"/>
</dbReference>
<dbReference type="AlphaFoldDB" id="A0A096CPP4"/>
<evidence type="ECO:0000256" key="14">
    <source>
        <dbReference type="HAMAP-Rule" id="MF_01396"/>
    </source>
</evidence>
<dbReference type="InterPro" id="IPR035921">
    <property type="entry name" value="F/V-ATP_Csub_sf"/>
</dbReference>
<feature type="transmembrane region" description="Helical" evidence="14">
    <location>
        <begin position="54"/>
        <end position="77"/>
    </location>
</feature>
<evidence type="ECO:0000256" key="5">
    <source>
        <dbReference type="ARBA" id="ARBA00022547"/>
    </source>
</evidence>
<keyword evidence="9 14" id="KW-0406">Ion transport</keyword>
<dbReference type="CDD" id="cd18185">
    <property type="entry name" value="ATP-synt_Fo_c_ATPE"/>
    <property type="match status" value="1"/>
</dbReference>
<dbReference type="HAMAP" id="MF_01396">
    <property type="entry name" value="ATP_synth_c_bact"/>
    <property type="match status" value="1"/>
</dbReference>
<dbReference type="NCBIfam" id="NF005363">
    <property type="entry name" value="PRK06876.1"/>
    <property type="match status" value="1"/>
</dbReference>